<dbReference type="InterPro" id="IPR050855">
    <property type="entry name" value="NDM-1-like"/>
</dbReference>
<evidence type="ECO:0000313" key="3">
    <source>
        <dbReference type="EMBL" id="ALU26115.1"/>
    </source>
</evidence>
<dbReference type="Proteomes" id="UP000069030">
    <property type="component" value="Chromosome"/>
</dbReference>
<proteinExistence type="inferred from homology"/>
<evidence type="ECO:0000256" key="1">
    <source>
        <dbReference type="ARBA" id="ARBA00005250"/>
    </source>
</evidence>
<organism evidence="3 4">
    <name type="scientific">Myroides odoratimimus</name>
    <dbReference type="NCBI Taxonomy" id="76832"/>
    <lineage>
        <taxon>Bacteria</taxon>
        <taxon>Pseudomonadati</taxon>
        <taxon>Bacteroidota</taxon>
        <taxon>Flavobacteriia</taxon>
        <taxon>Flavobacteriales</taxon>
        <taxon>Flavobacteriaceae</taxon>
        <taxon>Myroides</taxon>
    </lineage>
</organism>
<dbReference type="AlphaFoldDB" id="A0AAI8C513"/>
<accession>A0AAI8C513</accession>
<sequence>MNNLKKRGRVIQKQRIKVYEIADNVFAAISPYRGISWANAGFINRGKGLVYDTFFDLFHAQEMKEAYTEISNNKTPAYVVNSHYNSDHTWGNKVFEDSCIIMHHNAVQERLTENIQWMDAVIKRGKDSLESTIGERFFAAEFEGFDLTGVEWINPDIQITDDTIINLGNTELQLLNVAPSHSNSDVLLWMPKEKVLFAGDVVFNGCSAYSEKGIINWVKVLDRIINEIKPEIVVPGHGAICGVDFVQEQYSYLMNILDTIDKHYTEDIDALTMSKLIDITPFTHWIQPERIYASVDAILKGKRNQSAIPNWNEIPEKLKLMQAYQKEKYGDSLINWNPKSTWEHEYYEI</sequence>
<evidence type="ECO:0000259" key="2">
    <source>
        <dbReference type="SMART" id="SM00849"/>
    </source>
</evidence>
<dbReference type="Pfam" id="PF00753">
    <property type="entry name" value="Lactamase_B"/>
    <property type="match status" value="1"/>
</dbReference>
<dbReference type="RefSeq" id="WP_006266294.1">
    <property type="nucleotide sequence ID" value="NZ_CP013690.1"/>
</dbReference>
<dbReference type="CDD" id="cd16282">
    <property type="entry name" value="metallo-hydrolase-like_MBL-fold"/>
    <property type="match status" value="1"/>
</dbReference>
<gene>
    <name evidence="3" type="ORF">AS202_08120</name>
</gene>
<dbReference type="Gene3D" id="3.60.15.10">
    <property type="entry name" value="Ribonuclease Z/Hydroxyacylglutathione hydrolase-like"/>
    <property type="match status" value="1"/>
</dbReference>
<feature type="domain" description="Metallo-beta-lactamase" evidence="2">
    <location>
        <begin position="37"/>
        <end position="237"/>
    </location>
</feature>
<reference evidence="3 4" key="1">
    <citation type="journal article" date="2016" name="J. Zhejiang Univ. Sci. B">
        <title>Antibiotic resistance mechanisms of Myroides sp.</title>
        <authorList>
            <person name="Hu S."/>
            <person name="Yuan S."/>
            <person name="Qu H."/>
            <person name="Jiang T."/>
            <person name="Zhou Y."/>
            <person name="Wang M."/>
            <person name="Ming D."/>
        </authorList>
    </citation>
    <scope>NUCLEOTIDE SEQUENCE [LARGE SCALE GENOMIC DNA]</scope>
    <source>
        <strain evidence="3 4">PR63039</strain>
    </source>
</reference>
<dbReference type="GO" id="GO:0017001">
    <property type="term" value="P:antibiotic catabolic process"/>
    <property type="evidence" value="ECO:0007669"/>
    <property type="project" value="UniProtKB-ARBA"/>
</dbReference>
<name>A0AAI8C513_9FLAO</name>
<dbReference type="SMART" id="SM00849">
    <property type="entry name" value="Lactamase_B"/>
    <property type="match status" value="1"/>
</dbReference>
<dbReference type="KEGG" id="mod:AS202_08120"/>
<dbReference type="PANTHER" id="PTHR42951">
    <property type="entry name" value="METALLO-BETA-LACTAMASE DOMAIN-CONTAINING"/>
    <property type="match status" value="1"/>
</dbReference>
<evidence type="ECO:0000313" key="4">
    <source>
        <dbReference type="Proteomes" id="UP000069030"/>
    </source>
</evidence>
<dbReference type="InterPro" id="IPR036866">
    <property type="entry name" value="RibonucZ/Hydroxyglut_hydro"/>
</dbReference>
<protein>
    <submittedName>
        <fullName evidence="3">MBL fold metallo-hydrolase</fullName>
    </submittedName>
</protein>
<comment type="similarity">
    <text evidence="1">Belongs to the metallo-beta-lactamase superfamily. Class-B beta-lactamase family.</text>
</comment>
<dbReference type="SUPFAM" id="SSF56281">
    <property type="entry name" value="Metallo-hydrolase/oxidoreductase"/>
    <property type="match status" value="1"/>
</dbReference>
<dbReference type="EMBL" id="CP013690">
    <property type="protein sequence ID" value="ALU26115.1"/>
    <property type="molecule type" value="Genomic_DNA"/>
</dbReference>
<dbReference type="InterPro" id="IPR001279">
    <property type="entry name" value="Metallo-B-lactamas"/>
</dbReference>
<dbReference type="PANTHER" id="PTHR42951:SF4">
    <property type="entry name" value="ACYL-COENZYME A THIOESTERASE MBLAC2"/>
    <property type="match status" value="1"/>
</dbReference>